<proteinExistence type="predicted"/>
<evidence type="ECO:0000313" key="1">
    <source>
        <dbReference type="EMBL" id="CAB4161323.1"/>
    </source>
</evidence>
<evidence type="ECO:0008006" key="2">
    <source>
        <dbReference type="Google" id="ProtNLM"/>
    </source>
</evidence>
<dbReference type="EMBL" id="LR796706">
    <property type="protein sequence ID" value="CAB4161323.1"/>
    <property type="molecule type" value="Genomic_DNA"/>
</dbReference>
<dbReference type="InterPro" id="IPR027417">
    <property type="entry name" value="P-loop_NTPase"/>
</dbReference>
<organism evidence="1">
    <name type="scientific">uncultured Caudovirales phage</name>
    <dbReference type="NCBI Taxonomy" id="2100421"/>
    <lineage>
        <taxon>Viruses</taxon>
        <taxon>Duplodnaviria</taxon>
        <taxon>Heunggongvirae</taxon>
        <taxon>Uroviricota</taxon>
        <taxon>Caudoviricetes</taxon>
        <taxon>Peduoviridae</taxon>
        <taxon>Maltschvirus</taxon>
        <taxon>Maltschvirus maltsch</taxon>
    </lineage>
</organism>
<dbReference type="Gene3D" id="3.30.420.240">
    <property type="match status" value="1"/>
</dbReference>
<protein>
    <recommendedName>
        <fullName evidence="2">Terminase-like family</fullName>
    </recommendedName>
</protein>
<reference evidence="1" key="1">
    <citation type="submission" date="2020-04" db="EMBL/GenBank/DDBJ databases">
        <authorList>
            <person name="Chiriac C."/>
            <person name="Salcher M."/>
            <person name="Ghai R."/>
            <person name="Kavagutti S V."/>
        </authorList>
    </citation>
    <scope>NUCLEOTIDE SEQUENCE</scope>
</reference>
<accession>A0A6J5NR14</accession>
<name>A0A6J5NR14_9CAUD</name>
<dbReference type="Gene3D" id="3.40.50.300">
    <property type="entry name" value="P-loop containing nucleotide triphosphate hydrolases"/>
    <property type="match status" value="1"/>
</dbReference>
<sequence length="531" mass="59297">MTADEIRSLLPHLTPREREELDALLADDLAQVAWRPLPGPQSLAYYSAADVIGFGGAAGGGKTDLACGKALTHHERAMILRREGTELTAIVDRLTELIGHRDGYNGQDRIWRLPRCQIEFGSTPNAGDEKKYQGRPHDLLVFDEAANFLEAQVRFLMGWNRTTTPGQRCQTLMTFNPPTSAEGRWIVAFFAPWIDKRFPGKRAQPGEVRHVGVVPGPNGVSRDIWVDDGRPFVIKDGEPLYEFDPADYAPQDVVTPQTRTFIPSRISDNPFLMGTGYLTVLQALPEPLRSQMLYGDFEAGLEDDPWQVIPTAWIERAQARWTDRAPKGEMMSMGVDVARGGRDKSVIAKRHQDNWYDQLVKLPGSSTPDGQTLVGQVIAHRRDSAPVHLDVIGVGASPYDLLREARQQVIGINVAEASTSTDRSGRLRFANLRSQLWWQMREELDPVNDTGIALPPDPELLADLAAPKWKMQGMRVYVESREDIYERIGRSPDCASALLLAQLDTPKLEKIKRAQRADNTATLDYDPLATF</sequence>
<gene>
    <name evidence="1" type="ORF">UFOVP728_42</name>
</gene>